<evidence type="ECO:0000256" key="5">
    <source>
        <dbReference type="ARBA" id="ARBA00022801"/>
    </source>
</evidence>
<accession>A0ABW5RVN8</accession>
<dbReference type="PANTHER" id="PTHR37311">
    <property type="entry name" value="2-PHOSPHOSULFOLACTATE PHOSPHATASE-RELATED"/>
    <property type="match status" value="1"/>
</dbReference>
<keyword evidence="9" id="KW-1185">Reference proteome</keyword>
<proteinExistence type="inferred from homology"/>
<evidence type="ECO:0000256" key="1">
    <source>
        <dbReference type="ARBA" id="ARBA00001946"/>
    </source>
</evidence>
<dbReference type="Gene3D" id="3.90.1560.10">
    <property type="entry name" value="ComB-like"/>
    <property type="match status" value="1"/>
</dbReference>
<dbReference type="InterPro" id="IPR036702">
    <property type="entry name" value="ComB-like_sf"/>
</dbReference>
<comment type="similarity">
    <text evidence="2">Belongs to the ComB family.</text>
</comment>
<comment type="cofactor">
    <cofactor evidence="1">
        <name>Mg(2+)</name>
        <dbReference type="ChEBI" id="CHEBI:18420"/>
    </cofactor>
</comment>
<evidence type="ECO:0000256" key="4">
    <source>
        <dbReference type="ARBA" id="ARBA00021948"/>
    </source>
</evidence>
<evidence type="ECO:0000256" key="2">
    <source>
        <dbReference type="ARBA" id="ARBA00009997"/>
    </source>
</evidence>
<dbReference type="Proteomes" id="UP001597506">
    <property type="component" value="Unassembled WGS sequence"/>
</dbReference>
<dbReference type="RefSeq" id="WP_377937377.1">
    <property type="nucleotide sequence ID" value="NZ_JBHUMF010000031.1"/>
</dbReference>
<evidence type="ECO:0000256" key="3">
    <source>
        <dbReference type="ARBA" id="ARBA00012953"/>
    </source>
</evidence>
<gene>
    <name evidence="8" type="ORF">ACFSUL_18570</name>
</gene>
<dbReference type="SUPFAM" id="SSF142823">
    <property type="entry name" value="ComB-like"/>
    <property type="match status" value="1"/>
</dbReference>
<keyword evidence="6" id="KW-0460">Magnesium</keyword>
<name>A0ABW5RVN8_9BACI</name>
<dbReference type="InterPro" id="IPR005238">
    <property type="entry name" value="ComB-like"/>
</dbReference>
<sequence>MKTNIHVILKKEELDPSKINNKVVVVFDILLATSTIATLFHYGAKSVIPVENGEKAYEISNSNKEKDYLLVGEYEGKAIHGFLEPHPTAFKSEAKDRNVILSTTNGTVAIKKATTGKRVYAASLLNSESVVNDIVQSLKEENILLVCAGSSDTFCIEDFYGAGYFIECLKNEIDLNYTDSAKAAHLFYLAHRTNTVELFQESRVGKMLMDYGFERELEFITQHSSFEEVPILRNGELQVKEVVSRKK</sequence>
<organism evidence="8 9">
    <name type="scientific">Bacillus seohaeanensis</name>
    <dbReference type="NCBI Taxonomy" id="284580"/>
    <lineage>
        <taxon>Bacteria</taxon>
        <taxon>Bacillati</taxon>
        <taxon>Bacillota</taxon>
        <taxon>Bacilli</taxon>
        <taxon>Bacillales</taxon>
        <taxon>Bacillaceae</taxon>
        <taxon>Bacillus</taxon>
    </lineage>
</organism>
<reference evidence="9" key="1">
    <citation type="journal article" date="2019" name="Int. J. Syst. Evol. Microbiol.">
        <title>The Global Catalogue of Microorganisms (GCM) 10K type strain sequencing project: providing services to taxonomists for standard genome sequencing and annotation.</title>
        <authorList>
            <consortium name="The Broad Institute Genomics Platform"/>
            <consortium name="The Broad Institute Genome Sequencing Center for Infectious Disease"/>
            <person name="Wu L."/>
            <person name="Ma J."/>
        </authorList>
    </citation>
    <scope>NUCLEOTIDE SEQUENCE [LARGE SCALE GENOMIC DNA]</scope>
    <source>
        <strain evidence="9">KCTC 3913</strain>
    </source>
</reference>
<dbReference type="PANTHER" id="PTHR37311:SF1">
    <property type="entry name" value="2-PHOSPHOSULFOLACTATE PHOSPHATASE-RELATED"/>
    <property type="match status" value="1"/>
</dbReference>
<comment type="caution">
    <text evidence="8">The sequence shown here is derived from an EMBL/GenBank/DDBJ whole genome shotgun (WGS) entry which is preliminary data.</text>
</comment>
<dbReference type="Pfam" id="PF04029">
    <property type="entry name" value="2-ph_phosp"/>
    <property type="match status" value="1"/>
</dbReference>
<evidence type="ECO:0000313" key="8">
    <source>
        <dbReference type="EMBL" id="MFD2682748.1"/>
    </source>
</evidence>
<protein>
    <recommendedName>
        <fullName evidence="4">Probable 2-phosphosulfolactate phosphatase</fullName>
        <ecNumber evidence="3">3.1.3.71</ecNumber>
    </recommendedName>
</protein>
<evidence type="ECO:0000313" key="9">
    <source>
        <dbReference type="Proteomes" id="UP001597506"/>
    </source>
</evidence>
<dbReference type="EC" id="3.1.3.71" evidence="3"/>
<comment type="catalytic activity">
    <reaction evidence="7">
        <text>(2R)-O-phospho-3-sulfolactate + H2O = (2R)-3-sulfolactate + phosphate</text>
        <dbReference type="Rhea" id="RHEA:23416"/>
        <dbReference type="ChEBI" id="CHEBI:15377"/>
        <dbReference type="ChEBI" id="CHEBI:15597"/>
        <dbReference type="ChEBI" id="CHEBI:43474"/>
        <dbReference type="ChEBI" id="CHEBI:58738"/>
        <dbReference type="EC" id="3.1.3.71"/>
    </reaction>
</comment>
<evidence type="ECO:0000256" key="6">
    <source>
        <dbReference type="ARBA" id="ARBA00022842"/>
    </source>
</evidence>
<keyword evidence="5" id="KW-0378">Hydrolase</keyword>
<evidence type="ECO:0000256" key="7">
    <source>
        <dbReference type="ARBA" id="ARBA00033711"/>
    </source>
</evidence>
<dbReference type="EMBL" id="JBHUMF010000031">
    <property type="protein sequence ID" value="MFD2682748.1"/>
    <property type="molecule type" value="Genomic_DNA"/>
</dbReference>